<gene>
    <name evidence="2" type="ORF">SCABRO_02149</name>
</gene>
<evidence type="ECO:0000256" key="1">
    <source>
        <dbReference type="SAM" id="Phobius"/>
    </source>
</evidence>
<evidence type="ECO:0000313" key="2">
    <source>
        <dbReference type="EMBL" id="KHE92098.1"/>
    </source>
</evidence>
<feature type="transmembrane region" description="Helical" evidence="1">
    <location>
        <begin position="42"/>
        <end position="62"/>
    </location>
</feature>
<dbReference type="AlphaFoldDB" id="A0A0B0ELT9"/>
<name>A0A0B0ELT9_9BACT</name>
<keyword evidence="1" id="KW-1133">Transmembrane helix</keyword>
<dbReference type="EMBL" id="JRYO01000152">
    <property type="protein sequence ID" value="KHE92098.1"/>
    <property type="molecule type" value="Genomic_DNA"/>
</dbReference>
<organism evidence="2 3">
    <name type="scientific">Candidatus Scalindua brodae</name>
    <dbReference type="NCBI Taxonomy" id="237368"/>
    <lineage>
        <taxon>Bacteria</taxon>
        <taxon>Pseudomonadati</taxon>
        <taxon>Planctomycetota</taxon>
        <taxon>Candidatus Brocadiia</taxon>
        <taxon>Candidatus Brocadiales</taxon>
        <taxon>Candidatus Scalinduaceae</taxon>
        <taxon>Candidatus Scalindua</taxon>
    </lineage>
</organism>
<keyword evidence="1" id="KW-0472">Membrane</keyword>
<evidence type="ECO:0000313" key="3">
    <source>
        <dbReference type="Proteomes" id="UP000030652"/>
    </source>
</evidence>
<proteinExistence type="predicted"/>
<dbReference type="Proteomes" id="UP000030652">
    <property type="component" value="Unassembled WGS sequence"/>
</dbReference>
<comment type="caution">
    <text evidence="2">The sequence shown here is derived from an EMBL/GenBank/DDBJ whole genome shotgun (WGS) entry which is preliminary data.</text>
</comment>
<protein>
    <submittedName>
        <fullName evidence="2">Uncharacterized protein</fullName>
    </submittedName>
</protein>
<sequence length="124" mass="14475">METYSYIKLLSILNPSEVNGDLFIKGYNILLLSDDTRAARDFYLLLMVYVNYFCVPILFFALKGLSGFGQSVLSKYSERSKFVHLTITFFVEDKKYISMLPFLWKKHVECNLLLKNTYCKTVLL</sequence>
<accession>A0A0B0ELT9</accession>
<keyword evidence="1" id="KW-0812">Transmembrane</keyword>
<reference evidence="2 3" key="1">
    <citation type="submission" date="2014-10" db="EMBL/GenBank/DDBJ databases">
        <title>Draft genome of anammox bacterium scalindua brodae, obtained using differential coverage binning of sequence data from two enrichment reactors.</title>
        <authorList>
            <person name="Speth D.R."/>
            <person name="Russ L."/>
            <person name="Kartal B."/>
            <person name="Op den Camp H.J."/>
            <person name="Dutilh B.E."/>
            <person name="Jetten M.S."/>
        </authorList>
    </citation>
    <scope>NUCLEOTIDE SEQUENCE [LARGE SCALE GENOMIC DNA]</scope>
    <source>
        <strain evidence="2">RU1</strain>
    </source>
</reference>